<proteinExistence type="predicted"/>
<accession>A0A2G9U7D6</accession>
<dbReference type="GO" id="GO:0046034">
    <property type="term" value="P:ATP metabolic process"/>
    <property type="evidence" value="ECO:0007669"/>
    <property type="project" value="InterPro"/>
</dbReference>
<evidence type="ECO:0000313" key="5">
    <source>
        <dbReference type="Proteomes" id="UP000230423"/>
    </source>
</evidence>
<evidence type="ECO:0000256" key="1">
    <source>
        <dbReference type="ARBA" id="ARBA00022448"/>
    </source>
</evidence>
<dbReference type="CDD" id="cd18118">
    <property type="entry name" value="ATP-synt_V_A-type_beta_N"/>
    <property type="match status" value="1"/>
</dbReference>
<feature type="non-terminal residue" evidence="4">
    <location>
        <position position="1"/>
    </location>
</feature>
<sequence>YQTVHGVNGPLLIMRNVKFPVFGEIVRITLKDGTKRMGQVLEISGEKAIVQIWKSSRVIPAYHLRICCTAASAIYDFDFEDDHGEEAKVFQGKAKTKSTTTSTPKKIGFPFVLAGRLRKENAFTKMDEVCTRRAYTLPNVAYYNTNAEK</sequence>
<evidence type="ECO:0000259" key="3">
    <source>
        <dbReference type="Pfam" id="PF02874"/>
    </source>
</evidence>
<dbReference type="InterPro" id="IPR022879">
    <property type="entry name" value="V-ATPase_su_B/beta"/>
</dbReference>
<dbReference type="EMBL" id="KZ348512">
    <property type="protein sequence ID" value="PIO66095.1"/>
    <property type="molecule type" value="Genomic_DNA"/>
</dbReference>
<name>A0A2G9U7D6_TELCI</name>
<evidence type="ECO:0000256" key="2">
    <source>
        <dbReference type="ARBA" id="ARBA00023065"/>
    </source>
</evidence>
<gene>
    <name evidence="4" type="ORF">TELCIR_12207</name>
</gene>
<dbReference type="AlphaFoldDB" id="A0A2G9U7D6"/>
<dbReference type="GO" id="GO:0007035">
    <property type="term" value="P:vacuolar acidification"/>
    <property type="evidence" value="ECO:0007669"/>
    <property type="project" value="TreeGrafter"/>
</dbReference>
<organism evidence="4 5">
    <name type="scientific">Teladorsagia circumcincta</name>
    <name type="common">Brown stomach worm</name>
    <name type="synonym">Ostertagia circumcincta</name>
    <dbReference type="NCBI Taxonomy" id="45464"/>
    <lineage>
        <taxon>Eukaryota</taxon>
        <taxon>Metazoa</taxon>
        <taxon>Ecdysozoa</taxon>
        <taxon>Nematoda</taxon>
        <taxon>Chromadorea</taxon>
        <taxon>Rhabditida</taxon>
        <taxon>Rhabditina</taxon>
        <taxon>Rhabditomorpha</taxon>
        <taxon>Strongyloidea</taxon>
        <taxon>Trichostrongylidae</taxon>
        <taxon>Teladorsagia</taxon>
    </lineage>
</organism>
<reference evidence="4 5" key="1">
    <citation type="submission" date="2015-09" db="EMBL/GenBank/DDBJ databases">
        <title>Draft genome of the parasitic nematode Teladorsagia circumcincta isolate WARC Sus (inbred).</title>
        <authorList>
            <person name="Mitreva M."/>
        </authorList>
    </citation>
    <scope>NUCLEOTIDE SEQUENCE [LARGE SCALE GENOMIC DNA]</scope>
    <source>
        <strain evidence="4 5">S</strain>
    </source>
</reference>
<dbReference type="GO" id="GO:0046961">
    <property type="term" value="F:proton-transporting ATPase activity, rotational mechanism"/>
    <property type="evidence" value="ECO:0007669"/>
    <property type="project" value="TreeGrafter"/>
</dbReference>
<dbReference type="Proteomes" id="UP000230423">
    <property type="component" value="Unassembled WGS sequence"/>
</dbReference>
<keyword evidence="1" id="KW-0813">Transport</keyword>
<dbReference type="Pfam" id="PF02874">
    <property type="entry name" value="ATP-synt_ab_N"/>
    <property type="match status" value="1"/>
</dbReference>
<protein>
    <recommendedName>
        <fullName evidence="3">ATPase F1/V1/A1 complex alpha/beta subunit N-terminal domain-containing protein</fullName>
    </recommendedName>
</protein>
<dbReference type="PANTHER" id="PTHR43389:SF4">
    <property type="entry name" value="V-TYPE PROTON ATPASE SUBUNIT B"/>
    <property type="match status" value="1"/>
</dbReference>
<keyword evidence="2" id="KW-0406">Ion transport</keyword>
<feature type="domain" description="ATPase F1/V1/A1 complex alpha/beta subunit N-terminal" evidence="3">
    <location>
        <begin position="5"/>
        <end position="52"/>
    </location>
</feature>
<dbReference type="InterPro" id="IPR004100">
    <property type="entry name" value="ATPase_F1/V1/A1_a/bsu_N"/>
</dbReference>
<dbReference type="OrthoDB" id="1735853at2759"/>
<evidence type="ECO:0000313" key="4">
    <source>
        <dbReference type="EMBL" id="PIO66095.1"/>
    </source>
</evidence>
<dbReference type="PANTHER" id="PTHR43389">
    <property type="entry name" value="V-TYPE PROTON ATPASE SUBUNIT B"/>
    <property type="match status" value="1"/>
</dbReference>
<keyword evidence="5" id="KW-1185">Reference proteome</keyword>
<dbReference type="Gene3D" id="3.40.50.12240">
    <property type="match status" value="1"/>
</dbReference>